<feature type="transmembrane region" description="Helical" evidence="1">
    <location>
        <begin position="6"/>
        <end position="23"/>
    </location>
</feature>
<keyword evidence="2" id="KW-1185">Reference proteome</keyword>
<evidence type="ECO:0000313" key="2">
    <source>
        <dbReference type="Proteomes" id="UP000046392"/>
    </source>
</evidence>
<dbReference type="AlphaFoldDB" id="A0A0N5BAI7"/>
<reference evidence="3" key="1">
    <citation type="submission" date="2017-02" db="UniProtKB">
        <authorList>
            <consortium name="WormBaseParasite"/>
        </authorList>
    </citation>
    <scope>IDENTIFICATION</scope>
</reference>
<organism evidence="2 3">
    <name type="scientific">Strongyloides papillosus</name>
    <name type="common">Intestinal threadworm</name>
    <dbReference type="NCBI Taxonomy" id="174720"/>
    <lineage>
        <taxon>Eukaryota</taxon>
        <taxon>Metazoa</taxon>
        <taxon>Ecdysozoa</taxon>
        <taxon>Nematoda</taxon>
        <taxon>Chromadorea</taxon>
        <taxon>Rhabditida</taxon>
        <taxon>Tylenchina</taxon>
        <taxon>Panagrolaimomorpha</taxon>
        <taxon>Strongyloidoidea</taxon>
        <taxon>Strongyloididae</taxon>
        <taxon>Strongyloides</taxon>
    </lineage>
</organism>
<keyword evidence="1" id="KW-0472">Membrane</keyword>
<evidence type="ECO:0000313" key="3">
    <source>
        <dbReference type="WBParaSite" id="SPAL_0000305400.1"/>
    </source>
</evidence>
<evidence type="ECO:0000256" key="1">
    <source>
        <dbReference type="SAM" id="Phobius"/>
    </source>
</evidence>
<keyword evidence="1" id="KW-0812">Transmembrane</keyword>
<sequence>MALYVYCLIIILYWIYALLFNVIQKIYIKVMLYGKYFEKTFRKKNICSSENSSGQKSSSRFAKIRNLLQLFKKKDSCQIPDDDFMEEKDSNLLVNENDDTN</sequence>
<dbReference type="WBParaSite" id="SPAL_0000305400.1">
    <property type="protein sequence ID" value="SPAL_0000305400.1"/>
    <property type="gene ID" value="SPAL_0000305400"/>
</dbReference>
<proteinExistence type="predicted"/>
<protein>
    <submittedName>
        <fullName evidence="3">DUF4834 domain-containing protein</fullName>
    </submittedName>
</protein>
<accession>A0A0N5BAI7</accession>
<dbReference type="Proteomes" id="UP000046392">
    <property type="component" value="Unplaced"/>
</dbReference>
<keyword evidence="1" id="KW-1133">Transmembrane helix</keyword>
<name>A0A0N5BAI7_STREA</name>